<evidence type="ECO:0000256" key="2">
    <source>
        <dbReference type="ARBA" id="ARBA00022475"/>
    </source>
</evidence>
<organism evidence="9 10">
    <name type="scientific">Kribbella deserti</name>
    <dbReference type="NCBI Taxonomy" id="1926257"/>
    <lineage>
        <taxon>Bacteria</taxon>
        <taxon>Bacillati</taxon>
        <taxon>Actinomycetota</taxon>
        <taxon>Actinomycetes</taxon>
        <taxon>Propionibacteriales</taxon>
        <taxon>Kribbellaceae</taxon>
        <taxon>Kribbella</taxon>
    </lineage>
</organism>
<dbReference type="Pfam" id="PF02687">
    <property type="entry name" value="FtsX"/>
    <property type="match status" value="2"/>
</dbReference>
<proteinExistence type="inferred from homology"/>
<dbReference type="PANTHER" id="PTHR30572:SF4">
    <property type="entry name" value="ABC TRANSPORTER PERMEASE YTRF"/>
    <property type="match status" value="1"/>
</dbReference>
<feature type="transmembrane region" description="Helical" evidence="7">
    <location>
        <begin position="516"/>
        <end position="537"/>
    </location>
</feature>
<evidence type="ECO:0000256" key="1">
    <source>
        <dbReference type="ARBA" id="ARBA00004651"/>
    </source>
</evidence>
<evidence type="ECO:0000256" key="3">
    <source>
        <dbReference type="ARBA" id="ARBA00022692"/>
    </source>
</evidence>
<gene>
    <name evidence="9" type="ORF">ACFFGN_29425</name>
</gene>
<evidence type="ECO:0000256" key="5">
    <source>
        <dbReference type="ARBA" id="ARBA00023136"/>
    </source>
</evidence>
<feature type="transmembrane region" description="Helical" evidence="7">
    <location>
        <begin position="462"/>
        <end position="495"/>
    </location>
</feature>
<sequence length="878" mass="91750">MAGASWATAIRLARRNARRSLGRSTLIAVLIGLPMMGGAGAAVVAATNDPVPEVGVSQRLGTADAMVHATEYDRLIKTEQPYGVVLSPPENAQPTRSASSVDVTKLLPAGSLLAPLPEFFGTVQIRVGDTTASYRTLLAGPSSLLEGTYRADEGRLPETGTEVAVTPSLAQQLDLLDGDTLKPDATVTDPAGNRYSVVGQVRPVSAPTEPQLWISPHSRLAGPSTVGQTPTYLAKFPAGVDVVRLQDQLAAKGINLMTRDDMKSYGQPWDYMDLSGVGLGAGFGLLQIALLAGTAFAVGARRQTRELGLVLANGGSPKDVRRLVLAQGLIIGLIGSVAGAALGVGIALSLRPVWENLTGNLITAWRIPWTAIACMIGVGVLTGLAAAAVPAIQAGRQPALAALAGRYEVSTRHAPLRRRALALLIAGLVANLTGTALLARVLAKVVTTPISPEHYNPTHKPVLPLVLILGGTAAVLIGLIWMLPNLVALAASAGGRLPLAGRLALRDAARQRHRTGPTAAAIMMAVAATAALAIFFANDFAGQAATYRPMSQQGNAVLSYQGDQYTPDGAAWVEHTLNHSAEIKNEVAKALPARSSADIAELALPGAPDSTGFVELHSQPGLATDQRALRAVDPGLFDRKHPAIAEALRQGNLVVPKAGFIRDGKAIVGSWDGGDKKRVARILPAQALPLDGMILPLRDHALVSIETARTFASLNVVQTHFELTRQPSEAELKTVAMLTKSKTSLYVERGYQPPNQLVLAGVLGAATLVTLMGVAVAVSLSAAEGRADLATLAAIGAQPRRRRNLAAAQAWLLGQIGCLLGVGVGALMGYSSRTITSSPYFAVPWLQLGAIVVAVPLFAGAMAWLTTRSRLPMVRRAE</sequence>
<feature type="domain" description="ABC3 transporter permease C-terminal" evidence="8">
    <location>
        <begin position="282"/>
        <end position="397"/>
    </location>
</feature>
<feature type="transmembrane region" description="Helical" evidence="7">
    <location>
        <begin position="367"/>
        <end position="389"/>
    </location>
</feature>
<feature type="domain" description="ABC3 transporter permease C-terminal" evidence="8">
    <location>
        <begin position="763"/>
        <end position="868"/>
    </location>
</feature>
<protein>
    <submittedName>
        <fullName evidence="9">FtsX-like permease family protein</fullName>
    </submittedName>
</protein>
<dbReference type="PANTHER" id="PTHR30572">
    <property type="entry name" value="MEMBRANE COMPONENT OF TRANSPORTER-RELATED"/>
    <property type="match status" value="1"/>
</dbReference>
<name>A0ABV6QUA8_9ACTN</name>
<feature type="transmembrane region" description="Helical" evidence="7">
    <location>
        <begin position="757"/>
        <end position="780"/>
    </location>
</feature>
<comment type="caution">
    <text evidence="9">The sequence shown here is derived from an EMBL/GenBank/DDBJ whole genome shotgun (WGS) entry which is preliminary data.</text>
</comment>
<evidence type="ECO:0000256" key="7">
    <source>
        <dbReference type="SAM" id="Phobius"/>
    </source>
</evidence>
<dbReference type="InterPro" id="IPR003838">
    <property type="entry name" value="ABC3_permease_C"/>
</dbReference>
<keyword evidence="4 7" id="KW-1133">Transmembrane helix</keyword>
<evidence type="ECO:0000256" key="4">
    <source>
        <dbReference type="ARBA" id="ARBA00022989"/>
    </source>
</evidence>
<feature type="transmembrane region" description="Helical" evidence="7">
    <location>
        <begin position="810"/>
        <end position="830"/>
    </location>
</feature>
<keyword evidence="2" id="KW-1003">Cell membrane</keyword>
<dbReference type="RefSeq" id="WP_380054086.1">
    <property type="nucleotide sequence ID" value="NZ_JBHLTC010000037.1"/>
</dbReference>
<feature type="transmembrane region" description="Helical" evidence="7">
    <location>
        <begin position="323"/>
        <end position="347"/>
    </location>
</feature>
<feature type="transmembrane region" description="Helical" evidence="7">
    <location>
        <begin position="277"/>
        <end position="298"/>
    </location>
</feature>
<evidence type="ECO:0000256" key="6">
    <source>
        <dbReference type="ARBA" id="ARBA00038076"/>
    </source>
</evidence>
<keyword evidence="3 7" id="KW-0812">Transmembrane</keyword>
<reference evidence="9 10" key="1">
    <citation type="submission" date="2024-09" db="EMBL/GenBank/DDBJ databases">
        <authorList>
            <person name="Sun Q."/>
            <person name="Mori K."/>
        </authorList>
    </citation>
    <scope>NUCLEOTIDE SEQUENCE [LARGE SCALE GENOMIC DNA]</scope>
    <source>
        <strain evidence="9 10">CGMCC 1.15906</strain>
    </source>
</reference>
<evidence type="ECO:0000259" key="8">
    <source>
        <dbReference type="Pfam" id="PF02687"/>
    </source>
</evidence>
<accession>A0ABV6QUA8</accession>
<keyword evidence="10" id="KW-1185">Reference proteome</keyword>
<evidence type="ECO:0000313" key="9">
    <source>
        <dbReference type="EMBL" id="MFC0628227.1"/>
    </source>
</evidence>
<dbReference type="EMBL" id="JBHLTC010000037">
    <property type="protein sequence ID" value="MFC0628227.1"/>
    <property type="molecule type" value="Genomic_DNA"/>
</dbReference>
<dbReference type="Proteomes" id="UP001589890">
    <property type="component" value="Unassembled WGS sequence"/>
</dbReference>
<comment type="subcellular location">
    <subcellularLocation>
        <location evidence="1">Cell membrane</location>
        <topology evidence="1">Multi-pass membrane protein</topology>
    </subcellularLocation>
</comment>
<comment type="similarity">
    <text evidence="6">Belongs to the ABC-4 integral membrane protein family.</text>
</comment>
<evidence type="ECO:0000313" key="10">
    <source>
        <dbReference type="Proteomes" id="UP001589890"/>
    </source>
</evidence>
<feature type="transmembrane region" description="Helical" evidence="7">
    <location>
        <begin position="420"/>
        <end position="442"/>
    </location>
</feature>
<feature type="transmembrane region" description="Helical" evidence="7">
    <location>
        <begin position="842"/>
        <end position="866"/>
    </location>
</feature>
<dbReference type="InterPro" id="IPR050250">
    <property type="entry name" value="Macrolide_Exporter_MacB"/>
</dbReference>
<keyword evidence="5 7" id="KW-0472">Membrane</keyword>